<evidence type="ECO:0000313" key="1">
    <source>
        <dbReference type="EMBL" id="PRX19098.1"/>
    </source>
</evidence>
<accession>A0A2T0K7V0</accession>
<protein>
    <submittedName>
        <fullName evidence="1">Uncharacterized protein</fullName>
    </submittedName>
</protein>
<dbReference type="InterPro" id="IPR014710">
    <property type="entry name" value="RmlC-like_jellyroll"/>
</dbReference>
<dbReference type="SUPFAM" id="SSF51182">
    <property type="entry name" value="RmlC-like cupins"/>
    <property type="match status" value="1"/>
</dbReference>
<dbReference type="EMBL" id="PVMZ01000011">
    <property type="protein sequence ID" value="PRX19098.1"/>
    <property type="molecule type" value="Genomic_DNA"/>
</dbReference>
<dbReference type="AlphaFoldDB" id="A0A2T0K7V0"/>
<organism evidence="1 2">
    <name type="scientific">Actinoplanes italicus</name>
    <dbReference type="NCBI Taxonomy" id="113567"/>
    <lineage>
        <taxon>Bacteria</taxon>
        <taxon>Bacillati</taxon>
        <taxon>Actinomycetota</taxon>
        <taxon>Actinomycetes</taxon>
        <taxon>Micromonosporales</taxon>
        <taxon>Micromonosporaceae</taxon>
        <taxon>Actinoplanes</taxon>
    </lineage>
</organism>
<reference evidence="1 2" key="1">
    <citation type="submission" date="2018-03" db="EMBL/GenBank/DDBJ databases">
        <title>Genomic Encyclopedia of Archaeal and Bacterial Type Strains, Phase II (KMG-II): from individual species to whole genera.</title>
        <authorList>
            <person name="Goeker M."/>
        </authorList>
    </citation>
    <scope>NUCLEOTIDE SEQUENCE [LARGE SCALE GENOMIC DNA]</scope>
    <source>
        <strain evidence="1 2">DSM 43146</strain>
    </source>
</reference>
<keyword evidence="2" id="KW-1185">Reference proteome</keyword>
<gene>
    <name evidence="1" type="ORF">CLV67_111246</name>
</gene>
<name>A0A2T0K7V0_9ACTN</name>
<sequence>MGRPTSEFTHSEYTRLVDEEKYPDTPLVPLDEPFVNSSGRILNVLLKRFTSAAWIESNAGSLRANHYHKTDWHYSFVTSGTVVYGWRPSGSTALPEVSEFHAGQLFFTPPMVEHVMYFPVPTTFMTFARNLRDHVSHESDVVRVEPLFSVVWSETAGAFTYEVNGSGRRSSPAGGPLS</sequence>
<dbReference type="InterPro" id="IPR011051">
    <property type="entry name" value="RmlC_Cupin_sf"/>
</dbReference>
<proteinExistence type="predicted"/>
<dbReference type="Proteomes" id="UP000239415">
    <property type="component" value="Unassembled WGS sequence"/>
</dbReference>
<dbReference type="CDD" id="cd02208">
    <property type="entry name" value="cupin_RmlC-like"/>
    <property type="match status" value="1"/>
</dbReference>
<dbReference type="Gene3D" id="2.60.120.10">
    <property type="entry name" value="Jelly Rolls"/>
    <property type="match status" value="1"/>
</dbReference>
<comment type="caution">
    <text evidence="1">The sequence shown here is derived from an EMBL/GenBank/DDBJ whole genome shotgun (WGS) entry which is preliminary data.</text>
</comment>
<evidence type="ECO:0000313" key="2">
    <source>
        <dbReference type="Proteomes" id="UP000239415"/>
    </source>
</evidence>